<feature type="compositionally biased region" description="Low complexity" evidence="1">
    <location>
        <begin position="908"/>
        <end position="919"/>
    </location>
</feature>
<evidence type="ECO:0000313" key="3">
    <source>
        <dbReference type="Proteomes" id="UP001273166"/>
    </source>
</evidence>
<evidence type="ECO:0000256" key="1">
    <source>
        <dbReference type="SAM" id="MobiDB-lite"/>
    </source>
</evidence>
<accession>A0AAJ0M776</accession>
<sequence>MDLTPVSKKQSLSGSEPQQLASTSEATWRNPVDAFLDGLERPPQSLTPKFETVLTAVQDALKDRPSWMRELCELELGEWDKTSGSPDQDIAKLLKEYLDRRPCVIDNEKLQRLRTVADRIKASTHADRIAEPQVQFPPALGIPSHHEILEAFIERHQRYCHPVAGMDGCVSLDLTEIRNKTQNLAAVDELLGVAGFFPDFGPKAEPTVEEVRRNLREHIQVTHDTRLGDGLDVSLAPFDGRDLRQDDSYVANQAPRVIFLYTRLAWAIKELREGGILGDHLTYLRRRRVTAQRTLSSSSEREAEHGEHGFPETRLVEPATVSIEAVDMLLDEVTRFAQNASSIQPPASPSLFGRMTAAIVTSVAPFFANGLLLAGLAGLAALTSVWNRSPLKARLEAIIGAGQVTNHIIEGLAVPGLPRLTSTGKEVAPLETLHRLGVTGQFLSLVLQSHIRGFDAPFEFDDIIDRPISHFRLQGLDHQSPPVLAFKQHVSCFPDNPVLVIDIDDTTDSSPADLQATPAALMALWSPTKLLIRKPAADVSGCSLLAMAIKDGLIGPDVLSSTMTETSQLWRWTPIRETDSKTLCRLTEGTVNIHREVRCAPYRGDERADGMPIGSVTSSETTLAGSSRSALSPFKDASGTLETGSAVSETEGGPPDGGPPNPVPTHEQTSQLSSTCPWDREDEDKARRTRMKTLERVGYRPPGLKMNSFQVALLTSSLPGVGAQVQVTAQKDEWNSSIDIKTAPGSPLINDMDKKLGLFLSLHAGVAKRVPTRDVVAHHLSLGLNPVAARLPASDKVRLLSMLQSREQTVLRWCETMETKKEGEKLVDSLDALIEGAKPRLAFSGVKPNRKGIIVPWGDAQLKIPRRGNEWIAALGDTGSTVAFAEIVPTCQETPECNCRMAQEQRKQQQQQQQQQQTQGSKASSSSTKWEFSNPLRLQTTIVAFKTPRGGRLRTRENIQLQFGKSYFVNSPKLGVIAKLIGRAPQTGGEGLLYFSARQSSLRWLSRYFSYGMIQECLDSDPDMMDCVLCSGEVFESQVREYLKRAGLPAQGNEA</sequence>
<dbReference type="GeneID" id="87887426"/>
<feature type="compositionally biased region" description="Polar residues" evidence="1">
    <location>
        <begin position="615"/>
        <end position="630"/>
    </location>
</feature>
<keyword evidence="3" id="KW-1185">Reference proteome</keyword>
<organism evidence="2 3">
    <name type="scientific">Chaetomium strumarium</name>
    <dbReference type="NCBI Taxonomy" id="1170767"/>
    <lineage>
        <taxon>Eukaryota</taxon>
        <taxon>Fungi</taxon>
        <taxon>Dikarya</taxon>
        <taxon>Ascomycota</taxon>
        <taxon>Pezizomycotina</taxon>
        <taxon>Sordariomycetes</taxon>
        <taxon>Sordariomycetidae</taxon>
        <taxon>Sordariales</taxon>
        <taxon>Chaetomiaceae</taxon>
        <taxon>Chaetomium</taxon>
    </lineage>
</organism>
<proteinExistence type="predicted"/>
<dbReference type="Proteomes" id="UP001273166">
    <property type="component" value="Unassembled WGS sequence"/>
</dbReference>
<dbReference type="EMBL" id="JAUDZG010000001">
    <property type="protein sequence ID" value="KAK3311611.1"/>
    <property type="molecule type" value="Genomic_DNA"/>
</dbReference>
<dbReference type="RefSeq" id="XP_062727391.1">
    <property type="nucleotide sequence ID" value="XM_062868597.1"/>
</dbReference>
<name>A0AAJ0M776_9PEZI</name>
<feature type="compositionally biased region" description="Polar residues" evidence="1">
    <location>
        <begin position="920"/>
        <end position="931"/>
    </location>
</feature>
<feature type="region of interest" description="Disordered" evidence="1">
    <location>
        <begin position="604"/>
        <end position="687"/>
    </location>
</feature>
<reference evidence="2" key="1">
    <citation type="journal article" date="2023" name="Mol. Phylogenet. Evol.">
        <title>Genome-scale phylogeny and comparative genomics of the fungal order Sordariales.</title>
        <authorList>
            <person name="Hensen N."/>
            <person name="Bonometti L."/>
            <person name="Westerberg I."/>
            <person name="Brannstrom I.O."/>
            <person name="Guillou S."/>
            <person name="Cros-Aarteil S."/>
            <person name="Calhoun S."/>
            <person name="Haridas S."/>
            <person name="Kuo A."/>
            <person name="Mondo S."/>
            <person name="Pangilinan J."/>
            <person name="Riley R."/>
            <person name="LaButti K."/>
            <person name="Andreopoulos B."/>
            <person name="Lipzen A."/>
            <person name="Chen C."/>
            <person name="Yan M."/>
            <person name="Daum C."/>
            <person name="Ng V."/>
            <person name="Clum A."/>
            <person name="Steindorff A."/>
            <person name="Ohm R.A."/>
            <person name="Martin F."/>
            <person name="Silar P."/>
            <person name="Natvig D.O."/>
            <person name="Lalanne C."/>
            <person name="Gautier V."/>
            <person name="Ament-Velasquez S.L."/>
            <person name="Kruys A."/>
            <person name="Hutchinson M.I."/>
            <person name="Powell A.J."/>
            <person name="Barry K."/>
            <person name="Miller A.N."/>
            <person name="Grigoriev I.V."/>
            <person name="Debuchy R."/>
            <person name="Gladieux P."/>
            <person name="Hiltunen Thoren M."/>
            <person name="Johannesson H."/>
        </authorList>
    </citation>
    <scope>NUCLEOTIDE SEQUENCE</scope>
    <source>
        <strain evidence="2">CBS 333.67</strain>
    </source>
</reference>
<protein>
    <submittedName>
        <fullName evidence="2">Uncharacterized protein</fullName>
    </submittedName>
</protein>
<evidence type="ECO:0000313" key="2">
    <source>
        <dbReference type="EMBL" id="KAK3311611.1"/>
    </source>
</evidence>
<comment type="caution">
    <text evidence="2">The sequence shown here is derived from an EMBL/GenBank/DDBJ whole genome shotgun (WGS) entry which is preliminary data.</text>
</comment>
<feature type="region of interest" description="Disordered" evidence="1">
    <location>
        <begin position="908"/>
        <end position="931"/>
    </location>
</feature>
<feature type="compositionally biased region" description="Polar residues" evidence="1">
    <location>
        <begin position="666"/>
        <end position="676"/>
    </location>
</feature>
<gene>
    <name evidence="2" type="ORF">B0T15DRAFT_522037</name>
</gene>
<dbReference type="AlphaFoldDB" id="A0AAJ0M776"/>
<feature type="region of interest" description="Disordered" evidence="1">
    <location>
        <begin position="1"/>
        <end position="27"/>
    </location>
</feature>
<feature type="compositionally biased region" description="Polar residues" evidence="1">
    <location>
        <begin position="7"/>
        <end position="27"/>
    </location>
</feature>
<reference evidence="2" key="2">
    <citation type="submission" date="2023-06" db="EMBL/GenBank/DDBJ databases">
        <authorList>
            <consortium name="Lawrence Berkeley National Laboratory"/>
            <person name="Mondo S.J."/>
            <person name="Hensen N."/>
            <person name="Bonometti L."/>
            <person name="Westerberg I."/>
            <person name="Brannstrom I.O."/>
            <person name="Guillou S."/>
            <person name="Cros-Aarteil S."/>
            <person name="Calhoun S."/>
            <person name="Haridas S."/>
            <person name="Kuo A."/>
            <person name="Pangilinan J."/>
            <person name="Riley R."/>
            <person name="Labutti K."/>
            <person name="Andreopoulos B."/>
            <person name="Lipzen A."/>
            <person name="Chen C."/>
            <person name="Yanf M."/>
            <person name="Daum C."/>
            <person name="Ng V."/>
            <person name="Clum A."/>
            <person name="Steindorff A."/>
            <person name="Ohm R."/>
            <person name="Martin F."/>
            <person name="Silar P."/>
            <person name="Natvig D."/>
            <person name="Lalanne C."/>
            <person name="Gautier V."/>
            <person name="Ament-Velasquez S.L."/>
            <person name="Kruys A."/>
            <person name="Hutchinson M.I."/>
            <person name="Powell A.J."/>
            <person name="Barry K."/>
            <person name="Miller A.N."/>
            <person name="Grigoriev I.V."/>
            <person name="Debuchy R."/>
            <person name="Gladieux P."/>
            <person name="Thoren M.H."/>
            <person name="Johannesson H."/>
        </authorList>
    </citation>
    <scope>NUCLEOTIDE SEQUENCE</scope>
    <source>
        <strain evidence="2">CBS 333.67</strain>
    </source>
</reference>